<keyword evidence="5" id="KW-0143">Chaperone</keyword>
<dbReference type="RefSeq" id="WP_135484615.1">
    <property type="nucleotide sequence ID" value="NZ_SRMF01000011.1"/>
</dbReference>
<gene>
    <name evidence="10" type="ORF">E4656_17520</name>
</gene>
<evidence type="ECO:0000259" key="9">
    <source>
        <dbReference type="PROSITE" id="PS50076"/>
    </source>
</evidence>
<dbReference type="Gene3D" id="1.10.287.110">
    <property type="entry name" value="DnaJ domain"/>
    <property type="match status" value="1"/>
</dbReference>
<dbReference type="EMBL" id="SRMF01000011">
    <property type="protein sequence ID" value="TGG90735.1"/>
    <property type="molecule type" value="Genomic_DNA"/>
</dbReference>
<keyword evidence="2 8" id="KW-0812">Transmembrane</keyword>
<evidence type="ECO:0000256" key="8">
    <source>
        <dbReference type="SAM" id="Phobius"/>
    </source>
</evidence>
<protein>
    <submittedName>
        <fullName evidence="10">Molecular chaperone DnaJ</fullName>
    </submittedName>
</protein>
<dbReference type="OrthoDB" id="9811070at2"/>
<dbReference type="GO" id="GO:0016020">
    <property type="term" value="C:membrane"/>
    <property type="evidence" value="ECO:0007669"/>
    <property type="project" value="UniProtKB-SubCell"/>
</dbReference>
<dbReference type="SMART" id="SM00271">
    <property type="entry name" value="DnaJ"/>
    <property type="match status" value="1"/>
</dbReference>
<evidence type="ECO:0000256" key="6">
    <source>
        <dbReference type="ARBA" id="ARBA00038105"/>
    </source>
</evidence>
<feature type="domain" description="J" evidence="9">
    <location>
        <begin position="207"/>
        <end position="257"/>
    </location>
</feature>
<keyword evidence="11" id="KW-1185">Reference proteome</keyword>
<keyword evidence="3 8" id="KW-1133">Transmembrane helix</keyword>
<comment type="similarity">
    <text evidence="6">Belongs to the TIM14 family.</text>
</comment>
<dbReference type="PROSITE" id="PS50076">
    <property type="entry name" value="DNAJ_2"/>
    <property type="match status" value="1"/>
</dbReference>
<dbReference type="CDD" id="cd06257">
    <property type="entry name" value="DnaJ"/>
    <property type="match status" value="1"/>
</dbReference>
<evidence type="ECO:0000256" key="3">
    <source>
        <dbReference type="ARBA" id="ARBA00022989"/>
    </source>
</evidence>
<reference evidence="10 11" key="1">
    <citation type="submission" date="2019-04" db="EMBL/GenBank/DDBJ databases">
        <title>Natronospirillum operosus gen. nov., sp. nov., a haloalkaliphilic satellite isolated from decaying biomass of laboratory culture of cyanobacterium Geitlerinema sp. and proposal of Natronospirillaceae fam. nov. and Saccharospirillaceae fam. nov.</title>
        <authorList>
            <person name="Kevbrin V."/>
            <person name="Boltyanskaya Y."/>
            <person name="Koziaeva V."/>
            <person name="Grouzdev D.S."/>
            <person name="Park M."/>
            <person name="Cho J."/>
        </authorList>
    </citation>
    <scope>NUCLEOTIDE SEQUENCE [LARGE SCALE GENOMIC DNA]</scope>
    <source>
        <strain evidence="10 11">G-116</strain>
    </source>
</reference>
<sequence>MPLILFALLMAFAGWVYMRAQPPGQRRQALIKVLVACALVGVIFLALTGRLHLVFGLLAAMVPFLRRLLPAFLLGRIFRGGIPGGMGGGIPGMGGGRSQPKPGNQSKVTTDVLEMALDHDSGEMQGRVLQGPMEGRELVSLGESDFIELLQFCRQRDADSARLLETYLDKRFGDSWRADDPQQGAGAGQQEEQSGSASGGGPMNRREALDILGLEEDATRDDIVMAHRRLMQKLHPDRGGSDWLAARINEAKKILLD</sequence>
<dbReference type="Proteomes" id="UP000297475">
    <property type="component" value="Unassembled WGS sequence"/>
</dbReference>
<feature type="transmembrane region" description="Helical" evidence="8">
    <location>
        <begin position="30"/>
        <end position="60"/>
    </location>
</feature>
<dbReference type="InterPro" id="IPR001623">
    <property type="entry name" value="DnaJ_domain"/>
</dbReference>
<dbReference type="FunFam" id="1.10.287.110:FF:000001">
    <property type="entry name" value="Import inner membrane translocase subunit tim14"/>
    <property type="match status" value="1"/>
</dbReference>
<organism evidence="10 11">
    <name type="scientific">Natronospirillum operosum</name>
    <dbReference type="NCBI Taxonomy" id="2759953"/>
    <lineage>
        <taxon>Bacteria</taxon>
        <taxon>Pseudomonadati</taxon>
        <taxon>Pseudomonadota</taxon>
        <taxon>Gammaproteobacteria</taxon>
        <taxon>Oceanospirillales</taxon>
        <taxon>Natronospirillaceae</taxon>
        <taxon>Natronospirillum</taxon>
    </lineage>
</organism>
<feature type="compositionally biased region" description="Low complexity" evidence="7">
    <location>
        <begin position="182"/>
        <end position="196"/>
    </location>
</feature>
<accession>A0A4Z0WBQ5</accession>
<comment type="caution">
    <text evidence="10">The sequence shown here is derived from an EMBL/GenBank/DDBJ whole genome shotgun (WGS) entry which is preliminary data.</text>
</comment>
<evidence type="ECO:0000256" key="4">
    <source>
        <dbReference type="ARBA" id="ARBA00023136"/>
    </source>
</evidence>
<evidence type="ECO:0000256" key="5">
    <source>
        <dbReference type="ARBA" id="ARBA00023186"/>
    </source>
</evidence>
<evidence type="ECO:0000256" key="1">
    <source>
        <dbReference type="ARBA" id="ARBA00004167"/>
    </source>
</evidence>
<dbReference type="SUPFAM" id="SSF46565">
    <property type="entry name" value="Chaperone J-domain"/>
    <property type="match status" value="1"/>
</dbReference>
<evidence type="ECO:0000256" key="2">
    <source>
        <dbReference type="ARBA" id="ARBA00022692"/>
    </source>
</evidence>
<dbReference type="PANTHER" id="PTHR12763">
    <property type="match status" value="1"/>
</dbReference>
<dbReference type="AlphaFoldDB" id="A0A4Z0WBQ5"/>
<proteinExistence type="inferred from homology"/>
<dbReference type="InterPro" id="IPR036869">
    <property type="entry name" value="J_dom_sf"/>
</dbReference>
<evidence type="ECO:0000313" key="11">
    <source>
        <dbReference type="Proteomes" id="UP000297475"/>
    </source>
</evidence>
<feature type="region of interest" description="Disordered" evidence="7">
    <location>
        <begin position="174"/>
        <end position="205"/>
    </location>
</feature>
<dbReference type="PANTHER" id="PTHR12763:SF28">
    <property type="entry name" value="GEO10507P1-RELATED"/>
    <property type="match status" value="1"/>
</dbReference>
<evidence type="ECO:0000256" key="7">
    <source>
        <dbReference type="SAM" id="MobiDB-lite"/>
    </source>
</evidence>
<name>A0A4Z0WBQ5_9GAMM</name>
<evidence type="ECO:0000313" key="10">
    <source>
        <dbReference type="EMBL" id="TGG90735.1"/>
    </source>
</evidence>
<dbReference type="Pfam" id="PF00226">
    <property type="entry name" value="DnaJ"/>
    <property type="match status" value="1"/>
</dbReference>
<keyword evidence="4 8" id="KW-0472">Membrane</keyword>
<comment type="subcellular location">
    <subcellularLocation>
        <location evidence="1">Membrane</location>
        <topology evidence="1">Single-pass membrane protein</topology>
    </subcellularLocation>
</comment>